<evidence type="ECO:0000259" key="4">
    <source>
        <dbReference type="SMART" id="SM00499"/>
    </source>
</evidence>
<dbReference type="InterPro" id="IPR016140">
    <property type="entry name" value="Bifunc_inhib/LTP/seed_store"/>
</dbReference>
<dbReference type="Gramene" id="KVI08844">
    <property type="protein sequence ID" value="KVI08844"/>
    <property type="gene ID" value="Ccrd_012782"/>
</dbReference>
<organism evidence="5 6">
    <name type="scientific">Cynara cardunculus var. scolymus</name>
    <name type="common">Globe artichoke</name>
    <name type="synonym">Cynara scolymus</name>
    <dbReference type="NCBI Taxonomy" id="59895"/>
    <lineage>
        <taxon>Eukaryota</taxon>
        <taxon>Viridiplantae</taxon>
        <taxon>Streptophyta</taxon>
        <taxon>Embryophyta</taxon>
        <taxon>Tracheophyta</taxon>
        <taxon>Spermatophyta</taxon>
        <taxon>Magnoliopsida</taxon>
        <taxon>eudicotyledons</taxon>
        <taxon>Gunneridae</taxon>
        <taxon>Pentapetalae</taxon>
        <taxon>asterids</taxon>
        <taxon>campanulids</taxon>
        <taxon>Asterales</taxon>
        <taxon>Asteraceae</taxon>
        <taxon>Carduoideae</taxon>
        <taxon>Cardueae</taxon>
        <taxon>Carduinae</taxon>
        <taxon>Cynara</taxon>
    </lineage>
</organism>
<dbReference type="GO" id="GO:0006869">
    <property type="term" value="P:lipid transport"/>
    <property type="evidence" value="ECO:0007669"/>
    <property type="project" value="InterPro"/>
</dbReference>
<dbReference type="Pfam" id="PF00234">
    <property type="entry name" value="Tryp_alpha_amyl"/>
    <property type="match status" value="1"/>
</dbReference>
<keyword evidence="3" id="KW-0732">Signal</keyword>
<evidence type="ECO:0000256" key="2">
    <source>
        <dbReference type="ARBA" id="ARBA00023121"/>
    </source>
</evidence>
<dbReference type="GO" id="GO:0008289">
    <property type="term" value="F:lipid binding"/>
    <property type="evidence" value="ECO:0007669"/>
    <property type="project" value="UniProtKB-KW"/>
</dbReference>
<dbReference type="PANTHER" id="PTHR33214:SF44">
    <property type="entry name" value="NON-SPECIFIC LIPID TRANSFER PROTEIN GPI-ANCHORED 33"/>
    <property type="match status" value="1"/>
</dbReference>
<feature type="signal peptide" evidence="3">
    <location>
        <begin position="1"/>
        <end position="25"/>
    </location>
</feature>
<sequence>MVKNNLVYVVVVALLMVTTVHKTDAVVCNLFELSPCLGPALFFVPPSGSCCGRLREQEPCLCEYVRTLTYGRYLSSFGARRVVQACGMVTPQCYG</sequence>
<dbReference type="OMA" id="DAAGCNP"/>
<accession>A0A103YGU6</accession>
<gene>
    <name evidence="5" type="ORF">Ccrd_012782</name>
</gene>
<feature type="domain" description="Bifunctional inhibitor/plant lipid transfer protein/seed storage helical" evidence="4">
    <location>
        <begin position="28"/>
        <end position="93"/>
    </location>
</feature>
<dbReference type="InterPro" id="IPR033872">
    <property type="entry name" value="nsLTP2"/>
</dbReference>
<protein>
    <recommendedName>
        <fullName evidence="4">Bifunctional inhibitor/plant lipid transfer protein/seed storage helical domain-containing protein</fullName>
    </recommendedName>
</protein>
<dbReference type="PANTHER" id="PTHR33214">
    <property type="entry name" value="BIFUNCTIONAL INHIBITOR/LIPID-TRANSFER PROTEIN/SEED STORAGE 2S ALBUMIN SUPERFAMILY PROTEIN"/>
    <property type="match status" value="1"/>
</dbReference>
<reference evidence="5 6" key="1">
    <citation type="journal article" date="2016" name="Sci. Rep.">
        <title>The genome sequence of the outbreeding globe artichoke constructed de novo incorporating a phase-aware low-pass sequencing strategy of F1 progeny.</title>
        <authorList>
            <person name="Scaglione D."/>
            <person name="Reyes-Chin-Wo S."/>
            <person name="Acquadro A."/>
            <person name="Froenicke L."/>
            <person name="Portis E."/>
            <person name="Beitel C."/>
            <person name="Tirone M."/>
            <person name="Mauro R."/>
            <person name="Lo Monaco A."/>
            <person name="Mauromicale G."/>
            <person name="Faccioli P."/>
            <person name="Cattivelli L."/>
            <person name="Rieseberg L."/>
            <person name="Michelmore R."/>
            <person name="Lanteri S."/>
        </authorList>
    </citation>
    <scope>NUCLEOTIDE SEQUENCE [LARGE SCALE GENOMIC DNA]</scope>
    <source>
        <strain evidence="5">2C</strain>
    </source>
</reference>
<dbReference type="STRING" id="59895.A0A103YGU6"/>
<dbReference type="SMART" id="SM00499">
    <property type="entry name" value="AAI"/>
    <property type="match status" value="1"/>
</dbReference>
<feature type="chain" id="PRO_5007119708" description="Bifunctional inhibitor/plant lipid transfer protein/seed storage helical domain-containing protein" evidence="3">
    <location>
        <begin position="26"/>
        <end position="95"/>
    </location>
</feature>
<keyword evidence="1" id="KW-0813">Transport</keyword>
<evidence type="ECO:0000256" key="1">
    <source>
        <dbReference type="ARBA" id="ARBA00022448"/>
    </source>
</evidence>
<dbReference type="SUPFAM" id="SSF47699">
    <property type="entry name" value="Bifunctional inhibitor/lipid-transfer protein/seed storage 2S albumin"/>
    <property type="match status" value="1"/>
</dbReference>
<evidence type="ECO:0000313" key="5">
    <source>
        <dbReference type="EMBL" id="KVI08844.1"/>
    </source>
</evidence>
<evidence type="ECO:0000313" key="6">
    <source>
        <dbReference type="Proteomes" id="UP000243975"/>
    </source>
</evidence>
<comment type="caution">
    <text evidence="5">The sequence shown here is derived from an EMBL/GenBank/DDBJ whole genome shotgun (WGS) entry which is preliminary data.</text>
</comment>
<dbReference type="Gene3D" id="1.10.110.10">
    <property type="entry name" value="Plant lipid-transfer and hydrophobic proteins"/>
    <property type="match status" value="1"/>
</dbReference>
<dbReference type="InterPro" id="IPR036312">
    <property type="entry name" value="Bifun_inhib/LTP/seed_sf"/>
</dbReference>
<evidence type="ECO:0000256" key="3">
    <source>
        <dbReference type="SAM" id="SignalP"/>
    </source>
</evidence>
<keyword evidence="6" id="KW-1185">Reference proteome</keyword>
<dbReference type="AlphaFoldDB" id="A0A103YGU6"/>
<name>A0A103YGU6_CYNCS</name>
<dbReference type="EMBL" id="LEKV01001086">
    <property type="protein sequence ID" value="KVI08844.1"/>
    <property type="molecule type" value="Genomic_DNA"/>
</dbReference>
<proteinExistence type="predicted"/>
<keyword evidence="2" id="KW-0446">Lipid-binding</keyword>
<dbReference type="Proteomes" id="UP000243975">
    <property type="component" value="Unassembled WGS sequence"/>
</dbReference>